<feature type="signal peptide" evidence="1">
    <location>
        <begin position="1"/>
        <end position="40"/>
    </location>
</feature>
<gene>
    <name evidence="3" type="ORF">SAMN05216552_102498</name>
</gene>
<dbReference type="CDD" id="cd13400">
    <property type="entry name" value="LT_IagB-like"/>
    <property type="match status" value="1"/>
</dbReference>
<dbReference type="EMBL" id="FPBO01000024">
    <property type="protein sequence ID" value="SFV05845.1"/>
    <property type="molecule type" value="Genomic_DNA"/>
</dbReference>
<dbReference type="STRING" id="1035707.SAMN05216552_102498"/>
<feature type="domain" description="Transglycosylase SLT" evidence="2">
    <location>
        <begin position="41"/>
        <end position="144"/>
    </location>
</feature>
<feature type="chain" id="PRO_5011636711" evidence="1">
    <location>
        <begin position="41"/>
        <end position="164"/>
    </location>
</feature>
<reference evidence="4" key="1">
    <citation type="submission" date="2016-10" db="EMBL/GenBank/DDBJ databases">
        <authorList>
            <person name="Varghese N."/>
            <person name="Submissions S."/>
        </authorList>
    </citation>
    <scope>NUCLEOTIDE SEQUENCE [LARGE SCALE GENOMIC DNA]</scope>
    <source>
        <strain evidence="4">CGMCC 1.11014</strain>
    </source>
</reference>
<dbReference type="Proteomes" id="UP000199391">
    <property type="component" value="Unassembled WGS sequence"/>
</dbReference>
<evidence type="ECO:0000256" key="1">
    <source>
        <dbReference type="SAM" id="SignalP"/>
    </source>
</evidence>
<dbReference type="RefSeq" id="WP_093557867.1">
    <property type="nucleotide sequence ID" value="NZ_FPBO01000024.1"/>
</dbReference>
<evidence type="ECO:0000313" key="4">
    <source>
        <dbReference type="Proteomes" id="UP000199391"/>
    </source>
</evidence>
<accession>A0A1I7L878</accession>
<evidence type="ECO:0000259" key="2">
    <source>
        <dbReference type="Pfam" id="PF01464"/>
    </source>
</evidence>
<proteinExistence type="predicted"/>
<sequence>MKPIDHQRDHRRPAARIAWVPRLCRLVAAGAMLACGGASACWEDAAARYGVNPYVLYAIAKTESGLNPSAINRANKNGSYDIGLMQINSAWLPTLRKHGIDEAQLWDACTNIHVGAWVLAQNMRRMGNSWEAVGAYNARDAQLRVKYALKVYRNIPQQAMEGQR</sequence>
<dbReference type="InterPro" id="IPR008258">
    <property type="entry name" value="Transglycosylase_SLT_dom_1"/>
</dbReference>
<dbReference type="AlphaFoldDB" id="A0A1I7L878"/>
<dbReference type="Gene3D" id="1.10.530.10">
    <property type="match status" value="1"/>
</dbReference>
<keyword evidence="1" id="KW-0732">Signal</keyword>
<keyword evidence="4" id="KW-1185">Reference proteome</keyword>
<dbReference type="SUPFAM" id="SSF53955">
    <property type="entry name" value="Lysozyme-like"/>
    <property type="match status" value="1"/>
</dbReference>
<organism evidence="3 4">
    <name type="scientific">Pseudoduganella namucuonensis</name>
    <dbReference type="NCBI Taxonomy" id="1035707"/>
    <lineage>
        <taxon>Bacteria</taxon>
        <taxon>Pseudomonadati</taxon>
        <taxon>Pseudomonadota</taxon>
        <taxon>Betaproteobacteria</taxon>
        <taxon>Burkholderiales</taxon>
        <taxon>Oxalobacteraceae</taxon>
        <taxon>Telluria group</taxon>
        <taxon>Pseudoduganella</taxon>
    </lineage>
</organism>
<dbReference type="OrthoDB" id="9808681at2"/>
<protein>
    <submittedName>
        <fullName evidence="3">Transglycosylase SLT domain-containing protein</fullName>
    </submittedName>
</protein>
<name>A0A1I7L878_9BURK</name>
<dbReference type="InterPro" id="IPR023346">
    <property type="entry name" value="Lysozyme-like_dom_sf"/>
</dbReference>
<evidence type="ECO:0000313" key="3">
    <source>
        <dbReference type="EMBL" id="SFV05845.1"/>
    </source>
</evidence>
<dbReference type="Pfam" id="PF01464">
    <property type="entry name" value="SLT"/>
    <property type="match status" value="1"/>
</dbReference>